<gene>
    <name evidence="1" type="ORF">IV57_GL001835</name>
</gene>
<keyword evidence="2" id="KW-1185">Reference proteome</keyword>
<comment type="caution">
    <text evidence="1">The sequence shown here is derived from an EMBL/GenBank/DDBJ whole genome shotgun (WGS) entry which is preliminary data.</text>
</comment>
<sequence>MAFLLWYTNYFIDITSKNLVDPKTIKTIAELGDVTANGDFSAWHVKSQLAEDDFKRHLDKILIDNTEIDPIDVTVTKGIDGGPLKML</sequence>
<protein>
    <submittedName>
        <fullName evidence="1">Uncharacterized protein</fullName>
    </submittedName>
</protein>
<accession>A0A0R2LE24</accession>
<name>A0A0R2LE24_9LACO</name>
<dbReference type="RefSeq" id="WP_057880075.1">
    <property type="nucleotide sequence ID" value="NZ_JQCF01000004.1"/>
</dbReference>
<dbReference type="STRING" id="993692.IV57_GL001835"/>
<dbReference type="AlphaFoldDB" id="A0A0R2LE24"/>
<dbReference type="Proteomes" id="UP000051006">
    <property type="component" value="Unassembled WGS sequence"/>
</dbReference>
<organism evidence="1 2">
    <name type="scientific">Companilactobacillus kimchiensis</name>
    <dbReference type="NCBI Taxonomy" id="993692"/>
    <lineage>
        <taxon>Bacteria</taxon>
        <taxon>Bacillati</taxon>
        <taxon>Bacillota</taxon>
        <taxon>Bacilli</taxon>
        <taxon>Lactobacillales</taxon>
        <taxon>Lactobacillaceae</taxon>
        <taxon>Companilactobacillus</taxon>
    </lineage>
</organism>
<reference evidence="1 2" key="1">
    <citation type="journal article" date="2015" name="Genome Announc.">
        <title>Expanding the biotechnology potential of lactobacilli through comparative genomics of 213 strains and associated genera.</title>
        <authorList>
            <person name="Sun Z."/>
            <person name="Harris H.M."/>
            <person name="McCann A."/>
            <person name="Guo C."/>
            <person name="Argimon S."/>
            <person name="Zhang W."/>
            <person name="Yang X."/>
            <person name="Jeffery I.B."/>
            <person name="Cooney J.C."/>
            <person name="Kagawa T.F."/>
            <person name="Liu W."/>
            <person name="Song Y."/>
            <person name="Salvetti E."/>
            <person name="Wrobel A."/>
            <person name="Rasinkangas P."/>
            <person name="Parkhill J."/>
            <person name="Rea M.C."/>
            <person name="O'Sullivan O."/>
            <person name="Ritari J."/>
            <person name="Douillard F.P."/>
            <person name="Paul Ross R."/>
            <person name="Yang R."/>
            <person name="Briner A.E."/>
            <person name="Felis G.E."/>
            <person name="de Vos W.M."/>
            <person name="Barrangou R."/>
            <person name="Klaenhammer T.R."/>
            <person name="Caufield P.W."/>
            <person name="Cui Y."/>
            <person name="Zhang H."/>
            <person name="O'Toole P.W."/>
        </authorList>
    </citation>
    <scope>NUCLEOTIDE SEQUENCE [LARGE SCALE GENOMIC DNA]</scope>
    <source>
        <strain evidence="1 2">DSM 24716</strain>
    </source>
</reference>
<dbReference type="PATRIC" id="fig|993692.3.peg.1863"/>
<proteinExistence type="predicted"/>
<evidence type="ECO:0000313" key="1">
    <source>
        <dbReference type="EMBL" id="KRO00184.1"/>
    </source>
</evidence>
<evidence type="ECO:0000313" key="2">
    <source>
        <dbReference type="Proteomes" id="UP000051006"/>
    </source>
</evidence>
<dbReference type="OrthoDB" id="2297698at2"/>
<dbReference type="EMBL" id="JQCF01000004">
    <property type="protein sequence ID" value="KRO00184.1"/>
    <property type="molecule type" value="Genomic_DNA"/>
</dbReference>